<evidence type="ECO:0000256" key="5">
    <source>
        <dbReference type="NCBIfam" id="TIGR02959"/>
    </source>
</evidence>
<dbReference type="InterPro" id="IPR039425">
    <property type="entry name" value="RNA_pol_sigma-70-like"/>
</dbReference>
<dbReference type="InterPro" id="IPR013249">
    <property type="entry name" value="RNA_pol_sigma70_r4_t2"/>
</dbReference>
<gene>
    <name evidence="8" type="primary">sigM</name>
    <name evidence="8" type="ORF">PH7735_00460</name>
</gene>
<dbReference type="InterPro" id="IPR014304">
    <property type="entry name" value="RNA_pol_sigma-Z"/>
</dbReference>
<evidence type="ECO:0000256" key="2">
    <source>
        <dbReference type="ARBA" id="ARBA00023015"/>
    </source>
</evidence>
<dbReference type="Gene3D" id="1.10.10.10">
    <property type="entry name" value="Winged helix-like DNA-binding domain superfamily/Winged helix DNA-binding domain"/>
    <property type="match status" value="1"/>
</dbReference>
<name>A0A0P1I233_9RHOB</name>
<evidence type="ECO:0000256" key="3">
    <source>
        <dbReference type="ARBA" id="ARBA00023082"/>
    </source>
</evidence>
<dbReference type="InterPro" id="IPR013325">
    <property type="entry name" value="RNA_pol_sigma_r2"/>
</dbReference>
<evidence type="ECO:0000313" key="9">
    <source>
        <dbReference type="Proteomes" id="UP000051870"/>
    </source>
</evidence>
<dbReference type="InterPro" id="IPR036388">
    <property type="entry name" value="WH-like_DNA-bd_sf"/>
</dbReference>
<dbReference type="SUPFAM" id="SSF88659">
    <property type="entry name" value="Sigma3 and sigma4 domains of RNA polymerase sigma factors"/>
    <property type="match status" value="1"/>
</dbReference>
<dbReference type="NCBIfam" id="TIGR02937">
    <property type="entry name" value="sigma70-ECF"/>
    <property type="match status" value="1"/>
</dbReference>
<keyword evidence="2" id="KW-0805">Transcription regulation</keyword>
<dbReference type="Pfam" id="PF04542">
    <property type="entry name" value="Sigma70_r2"/>
    <property type="match status" value="1"/>
</dbReference>
<dbReference type="PANTHER" id="PTHR43133:SF62">
    <property type="entry name" value="RNA POLYMERASE SIGMA FACTOR SIGZ"/>
    <property type="match status" value="1"/>
</dbReference>
<dbReference type="Pfam" id="PF08281">
    <property type="entry name" value="Sigma70_r4_2"/>
    <property type="match status" value="1"/>
</dbReference>
<dbReference type="Proteomes" id="UP000051870">
    <property type="component" value="Unassembled WGS sequence"/>
</dbReference>
<dbReference type="GO" id="GO:0016987">
    <property type="term" value="F:sigma factor activity"/>
    <property type="evidence" value="ECO:0007669"/>
    <property type="project" value="UniProtKB-KW"/>
</dbReference>
<keyword evidence="9" id="KW-1185">Reference proteome</keyword>
<comment type="similarity">
    <text evidence="1">Belongs to the sigma-70 factor family. ECF subfamily.</text>
</comment>
<reference evidence="9" key="1">
    <citation type="submission" date="2015-09" db="EMBL/GenBank/DDBJ databases">
        <authorList>
            <person name="Rodrigo-Torres Lidia"/>
            <person name="Arahal R.David."/>
        </authorList>
    </citation>
    <scope>NUCLEOTIDE SEQUENCE [LARGE SCALE GENOMIC DNA]</scope>
    <source>
        <strain evidence="9">CECT 7735</strain>
    </source>
</reference>
<dbReference type="AlphaFoldDB" id="A0A0P1I233"/>
<sequence length="180" mass="20203">MISTDQIWAEYRTALKGFLHNRVANAADVDDLLQDILLKTHMNLNELQSAKSIRGWLFAVARNATIDHYRKQGRALPDADDLWYADEDLDPQDEFEPCLRPFITGLPDAQAALLTAVDLEGVSQRDYAEAEGISYSTLKSRVKTARNALRGQFDRCCALTLDHNGAVIDYSRRKKSCGPC</sequence>
<dbReference type="SUPFAM" id="SSF88946">
    <property type="entry name" value="Sigma2 domain of RNA polymerase sigma factors"/>
    <property type="match status" value="1"/>
</dbReference>
<dbReference type="Gene3D" id="1.10.1740.10">
    <property type="match status" value="1"/>
</dbReference>
<keyword evidence="4" id="KW-0804">Transcription</keyword>
<evidence type="ECO:0000259" key="6">
    <source>
        <dbReference type="Pfam" id="PF04542"/>
    </source>
</evidence>
<dbReference type="EMBL" id="CYTW01000001">
    <property type="protein sequence ID" value="CUJ85175.1"/>
    <property type="molecule type" value="Genomic_DNA"/>
</dbReference>
<dbReference type="InterPro" id="IPR007627">
    <property type="entry name" value="RNA_pol_sigma70_r2"/>
</dbReference>
<dbReference type="PANTHER" id="PTHR43133">
    <property type="entry name" value="RNA POLYMERASE ECF-TYPE SIGMA FACTO"/>
    <property type="match status" value="1"/>
</dbReference>
<dbReference type="NCBIfam" id="TIGR02959">
    <property type="entry name" value="SigZ"/>
    <property type="match status" value="1"/>
</dbReference>
<evidence type="ECO:0000259" key="7">
    <source>
        <dbReference type="Pfam" id="PF08281"/>
    </source>
</evidence>
<dbReference type="InterPro" id="IPR013324">
    <property type="entry name" value="RNA_pol_sigma_r3/r4-like"/>
</dbReference>
<dbReference type="GO" id="GO:0003677">
    <property type="term" value="F:DNA binding"/>
    <property type="evidence" value="ECO:0007669"/>
    <property type="project" value="InterPro"/>
</dbReference>
<evidence type="ECO:0000256" key="1">
    <source>
        <dbReference type="ARBA" id="ARBA00010641"/>
    </source>
</evidence>
<dbReference type="STRING" id="1715693.PH7735_00460"/>
<protein>
    <recommendedName>
        <fullName evidence="5">RNA polymerase sigma factor SigZ</fullName>
    </recommendedName>
</protein>
<dbReference type="RefSeq" id="WP_199534961.1">
    <property type="nucleotide sequence ID" value="NZ_CYTW01000001.1"/>
</dbReference>
<dbReference type="GeneID" id="83879541"/>
<evidence type="ECO:0000313" key="8">
    <source>
        <dbReference type="EMBL" id="CUJ85175.1"/>
    </source>
</evidence>
<keyword evidence="3" id="KW-0731">Sigma factor</keyword>
<accession>A0A0P1I233</accession>
<feature type="domain" description="RNA polymerase sigma factor 70 region 4 type 2" evidence="7">
    <location>
        <begin position="103"/>
        <end position="149"/>
    </location>
</feature>
<evidence type="ECO:0000256" key="4">
    <source>
        <dbReference type="ARBA" id="ARBA00023163"/>
    </source>
</evidence>
<dbReference type="InterPro" id="IPR014284">
    <property type="entry name" value="RNA_pol_sigma-70_dom"/>
</dbReference>
<proteinExistence type="inferred from homology"/>
<dbReference type="GO" id="GO:0006352">
    <property type="term" value="P:DNA-templated transcription initiation"/>
    <property type="evidence" value="ECO:0007669"/>
    <property type="project" value="InterPro"/>
</dbReference>
<feature type="domain" description="RNA polymerase sigma-70 region 2" evidence="6">
    <location>
        <begin position="9"/>
        <end position="74"/>
    </location>
</feature>
<organism evidence="8 9">
    <name type="scientific">Shimia thalassica</name>
    <dbReference type="NCBI Taxonomy" id="1715693"/>
    <lineage>
        <taxon>Bacteria</taxon>
        <taxon>Pseudomonadati</taxon>
        <taxon>Pseudomonadota</taxon>
        <taxon>Alphaproteobacteria</taxon>
        <taxon>Rhodobacterales</taxon>
        <taxon>Roseobacteraceae</taxon>
    </lineage>
</organism>